<organism evidence="2 3">
    <name type="scientific">Araneus ventricosus</name>
    <name type="common">Orbweaver spider</name>
    <name type="synonym">Epeira ventricosa</name>
    <dbReference type="NCBI Taxonomy" id="182803"/>
    <lineage>
        <taxon>Eukaryota</taxon>
        <taxon>Metazoa</taxon>
        <taxon>Ecdysozoa</taxon>
        <taxon>Arthropoda</taxon>
        <taxon>Chelicerata</taxon>
        <taxon>Arachnida</taxon>
        <taxon>Araneae</taxon>
        <taxon>Araneomorphae</taxon>
        <taxon>Entelegynae</taxon>
        <taxon>Araneoidea</taxon>
        <taxon>Araneidae</taxon>
        <taxon>Araneus</taxon>
    </lineage>
</organism>
<gene>
    <name evidence="2" type="ORF">AVEN_84752_1</name>
</gene>
<sequence>EWPDAANSKFGLCDLLQFGPTKSGASKSSPEGPPVIGDGPIRTTQPLLYPPGKREPAYLYGNFSSPYMRNHG</sequence>
<name>A0A4Y2H8U1_ARAVE</name>
<proteinExistence type="predicted"/>
<dbReference type="Proteomes" id="UP000499080">
    <property type="component" value="Unassembled WGS sequence"/>
</dbReference>
<evidence type="ECO:0000313" key="3">
    <source>
        <dbReference type="Proteomes" id="UP000499080"/>
    </source>
</evidence>
<evidence type="ECO:0000313" key="2">
    <source>
        <dbReference type="EMBL" id="GBM61649.1"/>
    </source>
</evidence>
<dbReference type="EMBL" id="BGPR01180691">
    <property type="protein sequence ID" value="GBM61649.1"/>
    <property type="molecule type" value="Genomic_DNA"/>
</dbReference>
<evidence type="ECO:0000256" key="1">
    <source>
        <dbReference type="SAM" id="MobiDB-lite"/>
    </source>
</evidence>
<comment type="caution">
    <text evidence="2">The sequence shown here is derived from an EMBL/GenBank/DDBJ whole genome shotgun (WGS) entry which is preliminary data.</text>
</comment>
<protein>
    <submittedName>
        <fullName evidence="2">Uncharacterized protein</fullName>
    </submittedName>
</protein>
<keyword evidence="3" id="KW-1185">Reference proteome</keyword>
<feature type="region of interest" description="Disordered" evidence="1">
    <location>
        <begin position="21"/>
        <end position="44"/>
    </location>
</feature>
<accession>A0A4Y2H8U1</accession>
<reference evidence="2 3" key="1">
    <citation type="journal article" date="2019" name="Sci. Rep.">
        <title>Orb-weaving spider Araneus ventricosus genome elucidates the spidroin gene catalogue.</title>
        <authorList>
            <person name="Kono N."/>
            <person name="Nakamura H."/>
            <person name="Ohtoshi R."/>
            <person name="Moran D.A.P."/>
            <person name="Shinohara A."/>
            <person name="Yoshida Y."/>
            <person name="Fujiwara M."/>
            <person name="Mori M."/>
            <person name="Tomita M."/>
            <person name="Arakawa K."/>
        </authorList>
    </citation>
    <scope>NUCLEOTIDE SEQUENCE [LARGE SCALE GENOMIC DNA]</scope>
</reference>
<feature type="non-terminal residue" evidence="2">
    <location>
        <position position="1"/>
    </location>
</feature>
<dbReference type="AlphaFoldDB" id="A0A4Y2H8U1"/>